<dbReference type="Proteomes" id="UP000094444">
    <property type="component" value="Unassembled WGS sequence"/>
</dbReference>
<evidence type="ECO:0000313" key="2">
    <source>
        <dbReference type="Proteomes" id="UP000094444"/>
    </source>
</evidence>
<gene>
    <name evidence="1" type="ORF">DHEL01_v203739</name>
</gene>
<dbReference type="EMBL" id="MAVT02000233">
    <property type="protein sequence ID" value="POS77874.1"/>
    <property type="molecule type" value="Genomic_DNA"/>
</dbReference>
<keyword evidence="2" id="KW-1185">Reference proteome</keyword>
<reference evidence="1" key="1">
    <citation type="submission" date="2017-09" db="EMBL/GenBank/DDBJ databases">
        <title>Polyketide synthases of a Diaporthe helianthi virulent isolate.</title>
        <authorList>
            <person name="Baroncelli R."/>
        </authorList>
    </citation>
    <scope>NUCLEOTIDE SEQUENCE [LARGE SCALE GENOMIC DNA]</scope>
    <source>
        <strain evidence="1">7/96</strain>
    </source>
</reference>
<accession>A0A2P5I5W9</accession>
<organism evidence="1 2">
    <name type="scientific">Diaporthe helianthi</name>
    <dbReference type="NCBI Taxonomy" id="158607"/>
    <lineage>
        <taxon>Eukaryota</taxon>
        <taxon>Fungi</taxon>
        <taxon>Dikarya</taxon>
        <taxon>Ascomycota</taxon>
        <taxon>Pezizomycotina</taxon>
        <taxon>Sordariomycetes</taxon>
        <taxon>Sordariomycetidae</taxon>
        <taxon>Diaporthales</taxon>
        <taxon>Diaporthaceae</taxon>
        <taxon>Diaporthe</taxon>
    </lineage>
</organism>
<dbReference type="InParanoid" id="A0A2P5I5W9"/>
<dbReference type="AlphaFoldDB" id="A0A2P5I5W9"/>
<name>A0A2P5I5W9_DIAHE</name>
<proteinExistence type="predicted"/>
<protein>
    <submittedName>
        <fullName evidence="1">Uncharacterized protein</fullName>
    </submittedName>
</protein>
<dbReference type="OrthoDB" id="5187878at2759"/>
<evidence type="ECO:0000313" key="1">
    <source>
        <dbReference type="EMBL" id="POS77874.1"/>
    </source>
</evidence>
<comment type="caution">
    <text evidence="1">The sequence shown here is derived from an EMBL/GenBank/DDBJ whole genome shotgun (WGS) entry which is preliminary data.</text>
</comment>
<sequence>MGYVEVHTERGEKDAKGTRIKFQYDSEGYEFRLVADVFYQAVNAFCRPDSQVALEKLGLSCVNAREASDYQKSHPDYVWMRDKSKMKQYVQTFTNAIKDTPPAIVIDPDLQGVYATTSRYANYKGNLEYLRTRSLFRINLPTDLVDGLKRAYAITPTNDVPYQSLRMLHILTLWHELTHAFIMYLSGEQVRRTPPEVSVSWNEEQRATGVGESGDYMECTIWGGSIQIDRFPDPAETPSTLITNDVIKGFNTNPYAYDPKLSIEATKNISAPATATAPIKKVTDSRNSEDSRDRLIFWNVKFKPYAA</sequence>